<name>A0A1X6ZCW1_9RHOB</name>
<dbReference type="InterPro" id="IPR033885">
    <property type="entry name" value="AlkB/XylM"/>
</dbReference>
<evidence type="ECO:0000313" key="15">
    <source>
        <dbReference type="Proteomes" id="UP000194012"/>
    </source>
</evidence>
<dbReference type="Proteomes" id="UP000194012">
    <property type="component" value="Unassembled WGS sequence"/>
</dbReference>
<dbReference type="Pfam" id="PF00487">
    <property type="entry name" value="FA_desaturase"/>
    <property type="match status" value="1"/>
</dbReference>
<organism evidence="14 15">
    <name type="scientific">Roseovarius gaetbuli</name>
    <dbReference type="NCBI Taxonomy" id="1356575"/>
    <lineage>
        <taxon>Bacteria</taxon>
        <taxon>Pseudomonadati</taxon>
        <taxon>Pseudomonadota</taxon>
        <taxon>Alphaproteobacteria</taxon>
        <taxon>Rhodobacterales</taxon>
        <taxon>Roseobacteraceae</taxon>
        <taxon>Roseovarius</taxon>
    </lineage>
</organism>
<keyword evidence="5 12" id="KW-0812">Transmembrane</keyword>
<feature type="transmembrane region" description="Helical" evidence="12">
    <location>
        <begin position="43"/>
        <end position="62"/>
    </location>
</feature>
<feature type="domain" description="Fatty acid desaturase" evidence="13">
    <location>
        <begin position="113"/>
        <end position="324"/>
    </location>
</feature>
<keyword evidence="4" id="KW-0997">Cell inner membrane</keyword>
<dbReference type="PANTHER" id="PTHR38674">
    <property type="entry name" value="ALKANE 1-MONOOXYGENASE 1"/>
    <property type="match status" value="1"/>
</dbReference>
<evidence type="ECO:0000256" key="5">
    <source>
        <dbReference type="ARBA" id="ARBA00022692"/>
    </source>
</evidence>
<keyword evidence="10 14" id="KW-0503">Monooxygenase</keyword>
<evidence type="ECO:0000256" key="7">
    <source>
        <dbReference type="ARBA" id="ARBA00022989"/>
    </source>
</evidence>
<evidence type="ECO:0000256" key="3">
    <source>
        <dbReference type="ARBA" id="ARBA00022475"/>
    </source>
</evidence>
<feature type="transmembrane region" description="Helical" evidence="12">
    <location>
        <begin position="18"/>
        <end position="37"/>
    </location>
</feature>
<keyword evidence="7 12" id="KW-1133">Transmembrane helix</keyword>
<dbReference type="CDD" id="cd03512">
    <property type="entry name" value="Alkane-hydroxylase"/>
    <property type="match status" value="1"/>
</dbReference>
<evidence type="ECO:0000256" key="1">
    <source>
        <dbReference type="ARBA" id="ARBA00004429"/>
    </source>
</evidence>
<comment type="similarity">
    <text evidence="2">Belongs to the fatty acid desaturase type 1 family. AlkB subfamily.</text>
</comment>
<dbReference type="PANTHER" id="PTHR38674:SF1">
    <property type="entry name" value="ALKANE 1-MONOOXYGENASE 1"/>
    <property type="match status" value="1"/>
</dbReference>
<dbReference type="GO" id="GO:0046872">
    <property type="term" value="F:metal ion binding"/>
    <property type="evidence" value="ECO:0007669"/>
    <property type="project" value="UniProtKB-KW"/>
</dbReference>
<feature type="transmembrane region" description="Helical" evidence="12">
    <location>
        <begin position="325"/>
        <end position="343"/>
    </location>
</feature>
<evidence type="ECO:0000313" key="14">
    <source>
        <dbReference type="EMBL" id="SLN47241.1"/>
    </source>
</evidence>
<accession>A0A1X6ZCW1</accession>
<dbReference type="AlphaFoldDB" id="A0A1X6ZCW1"/>
<dbReference type="InterPro" id="IPR005804">
    <property type="entry name" value="FA_desaturase_dom"/>
</dbReference>
<feature type="transmembrane region" description="Helical" evidence="12">
    <location>
        <begin position="74"/>
        <end position="99"/>
    </location>
</feature>
<evidence type="ECO:0000256" key="11">
    <source>
        <dbReference type="ARBA" id="ARBA00023136"/>
    </source>
</evidence>
<proteinExistence type="inferred from homology"/>
<evidence type="ECO:0000256" key="10">
    <source>
        <dbReference type="ARBA" id="ARBA00023033"/>
    </source>
</evidence>
<keyword evidence="6" id="KW-0479">Metal-binding</keyword>
<dbReference type="GO" id="GO:0004497">
    <property type="term" value="F:monooxygenase activity"/>
    <property type="evidence" value="ECO:0007669"/>
    <property type="project" value="UniProtKB-KW"/>
</dbReference>
<comment type="subcellular location">
    <subcellularLocation>
        <location evidence="1">Cell inner membrane</location>
        <topology evidence="1">Multi-pass membrane protein</topology>
    </subcellularLocation>
</comment>
<evidence type="ECO:0000259" key="13">
    <source>
        <dbReference type="Pfam" id="PF00487"/>
    </source>
</evidence>
<evidence type="ECO:0000256" key="8">
    <source>
        <dbReference type="ARBA" id="ARBA00023002"/>
    </source>
</evidence>
<evidence type="ECO:0000256" key="12">
    <source>
        <dbReference type="SAM" id="Phobius"/>
    </source>
</evidence>
<reference evidence="15" key="1">
    <citation type="submission" date="2017-03" db="EMBL/GenBank/DDBJ databases">
        <authorList>
            <person name="Rodrigo-Torres L."/>
            <person name="Arahal R.D."/>
            <person name="Lucena T."/>
        </authorList>
    </citation>
    <scope>NUCLEOTIDE SEQUENCE [LARGE SCALE GENOMIC DNA]</scope>
    <source>
        <strain evidence="15">CECT 8370</strain>
    </source>
</reference>
<keyword evidence="3" id="KW-1003">Cell membrane</keyword>
<dbReference type="GO" id="GO:0005886">
    <property type="term" value="C:plasma membrane"/>
    <property type="evidence" value="ECO:0007669"/>
    <property type="project" value="UniProtKB-SubCell"/>
</dbReference>
<evidence type="ECO:0000256" key="6">
    <source>
        <dbReference type="ARBA" id="ARBA00022723"/>
    </source>
</evidence>
<evidence type="ECO:0000256" key="9">
    <source>
        <dbReference type="ARBA" id="ARBA00023004"/>
    </source>
</evidence>
<dbReference type="EMBL" id="FWFJ01000017">
    <property type="protein sequence ID" value="SLN47241.1"/>
    <property type="molecule type" value="Genomic_DNA"/>
</dbReference>
<protein>
    <submittedName>
        <fullName evidence="14">Alkane 1-monooxygenase 2</fullName>
        <ecNumber evidence="14">1.14.15.3</ecNumber>
    </submittedName>
</protein>
<gene>
    <name evidence="14" type="primary">alkB2_1</name>
    <name evidence="14" type="ORF">ROG8370_02061</name>
</gene>
<keyword evidence="11 12" id="KW-0472">Membrane</keyword>
<keyword evidence="15" id="KW-1185">Reference proteome</keyword>
<keyword evidence="9" id="KW-0408">Iron</keyword>
<sequence>MPGYCGGNDASFNRAKSMILFAIATSVPMILIGLAAISGGAWGWLAVGYVTILVFVIDRLIVRPLENADPEAEFPAATPLLIGLGLGHFALLALALWAVAGPSGLPLVERALVAIASALVMGQISHPVAHELIHRPARALRWMGRLIYSSILFGHHASAHLRVHHVHVASRSDPSSARLGEGFYRYIARAWIGSFRAGLGAESRLSMGRDRGILRHPYTLYLGVAALMLLASAMIFGARGGAALGFIAGYAQLQILLSDYVQHYGLHRALRPDGRPEPVGPQHSWNAPHWASSAMTLNAPRHSDHHVTPARTYPALQLQAATMPILPHSLPVMAVLALVPPLWRRIMDPRAARWRAQDTSGETARDLAI</sequence>
<dbReference type="GO" id="GO:0006629">
    <property type="term" value="P:lipid metabolic process"/>
    <property type="evidence" value="ECO:0007669"/>
    <property type="project" value="InterPro"/>
</dbReference>
<evidence type="ECO:0000256" key="4">
    <source>
        <dbReference type="ARBA" id="ARBA00022519"/>
    </source>
</evidence>
<feature type="transmembrane region" description="Helical" evidence="12">
    <location>
        <begin position="218"/>
        <end position="238"/>
    </location>
</feature>
<evidence type="ECO:0000256" key="2">
    <source>
        <dbReference type="ARBA" id="ARBA00010823"/>
    </source>
</evidence>
<dbReference type="EC" id="1.14.15.3" evidence="14"/>
<keyword evidence="8 14" id="KW-0560">Oxidoreductase</keyword>